<dbReference type="RefSeq" id="WP_036125996.1">
    <property type="nucleotide sequence ID" value="NZ_CP118714.1"/>
</dbReference>
<dbReference type="KEGG" id="lfu:HR49_11850"/>
<proteinExistence type="predicted"/>
<evidence type="ECO:0000313" key="2">
    <source>
        <dbReference type="Proteomes" id="UP000094784"/>
    </source>
</evidence>
<dbReference type="AlphaFoldDB" id="A0A1E4R7P9"/>
<dbReference type="OrthoDB" id="9814383at2"/>
<evidence type="ECO:0000313" key="1">
    <source>
        <dbReference type="EMBL" id="ODV56463.1"/>
    </source>
</evidence>
<dbReference type="EMBL" id="MECQ01000001">
    <property type="protein sequence ID" value="ODV56463.1"/>
    <property type="molecule type" value="Genomic_DNA"/>
</dbReference>
<sequence length="110" mass="12914">MDNDGKFHLESTILVKNLSTDDWEQLVFYFIPNMFTKAVSPELEQPSTVAFHNITIDGKTATYTLEKDTLNIQIHEKLTLKQEMKVHFSYEFTLPDECFRFTKSNNNYIL</sequence>
<reference evidence="1 2" key="1">
    <citation type="submission" date="2016-09" db="EMBL/GenBank/DDBJ databases">
        <title>Draft genome sequence of the soil isolate, Lysinibacillus fusiformis M5, a potential hypoxanthine producer.</title>
        <authorList>
            <person name="Gallegos-Monterrosa R."/>
            <person name="Maroti G."/>
            <person name="Balint B."/>
            <person name="Kovacs A.T."/>
        </authorList>
    </citation>
    <scope>NUCLEOTIDE SEQUENCE [LARGE SCALE GENOMIC DNA]</scope>
    <source>
        <strain evidence="1 2">M5</strain>
    </source>
</reference>
<organism evidence="1 2">
    <name type="scientific">Lysinibacillus fusiformis</name>
    <dbReference type="NCBI Taxonomy" id="28031"/>
    <lineage>
        <taxon>Bacteria</taxon>
        <taxon>Bacillati</taxon>
        <taxon>Bacillota</taxon>
        <taxon>Bacilli</taxon>
        <taxon>Bacillales</taxon>
        <taxon>Bacillaceae</taxon>
        <taxon>Lysinibacillus</taxon>
    </lineage>
</organism>
<protein>
    <submittedName>
        <fullName evidence="1">Uncharacterized protein</fullName>
    </submittedName>
</protein>
<name>A0A1E4R7P9_9BACI</name>
<gene>
    <name evidence="1" type="ORF">BG258_11430</name>
</gene>
<comment type="caution">
    <text evidence="1">The sequence shown here is derived from an EMBL/GenBank/DDBJ whole genome shotgun (WGS) entry which is preliminary data.</text>
</comment>
<accession>A0A1E4R7P9</accession>
<dbReference type="Proteomes" id="UP000094784">
    <property type="component" value="Unassembled WGS sequence"/>
</dbReference>